<dbReference type="InterPro" id="IPR006076">
    <property type="entry name" value="FAD-dep_OxRdtase"/>
</dbReference>
<accession>A0A6S6T502</accession>
<feature type="domain" description="FAD dependent oxidoreductase" evidence="2">
    <location>
        <begin position="5"/>
        <end position="349"/>
    </location>
</feature>
<dbReference type="PANTHER" id="PTHR13847:SF289">
    <property type="entry name" value="GLYCINE OXIDASE"/>
    <property type="match status" value="1"/>
</dbReference>
<dbReference type="GO" id="GO:0005737">
    <property type="term" value="C:cytoplasm"/>
    <property type="evidence" value="ECO:0007669"/>
    <property type="project" value="TreeGrafter"/>
</dbReference>
<dbReference type="InterPro" id="IPR036188">
    <property type="entry name" value="FAD/NAD-bd_sf"/>
</dbReference>
<dbReference type="EMBL" id="CACVAZ010000062">
    <property type="protein sequence ID" value="CAA6810016.1"/>
    <property type="molecule type" value="Genomic_DNA"/>
</dbReference>
<evidence type="ECO:0000256" key="1">
    <source>
        <dbReference type="ARBA" id="ARBA00023002"/>
    </source>
</evidence>
<dbReference type="Gene3D" id="3.30.9.10">
    <property type="entry name" value="D-Amino Acid Oxidase, subunit A, domain 2"/>
    <property type="match status" value="1"/>
</dbReference>
<gene>
    <name evidence="3" type="ORF">HELGO_WM37857</name>
</gene>
<sequence>MKKQKIAIIGAGVAGASTALYLSQLGLDITLYEQQKSVVSGPPWCHLHAGGNLYREISDEQCFSLLSQSIDFVKLYPYVVDYRPTVIALADDDKSTPSSLLPRLKRLQKEYQRLIDLDKNNQVLGKSENYYKLYDHESMKALQKAQAIKNPKTNDEWMIAVAKNLDLKKVQFPLILVQEYGLNIFRLAGGLMLDLKASKNVSLKLETSVEDIQKDALGWSIISTKQNQNKEKKQNKEQQTFDYLINAAGFQTGKIDDMLGIKCERMVEFKASYVAQWQESKTVAFPEIIIHGERGTPKGMAQFTPYPNGYFQLHGMTPNITLYEDGLVKSSKTSSQPQLKKKFLDKVNEGWEQEEIKQRTHNAIAHVANFIPSFSEATVGSQPLFGAQQILGKDATLRVAEVSFPLNNYARCEIIKVSSVTDMMQGIVKELMDLNYLSPLSLKYKPSLCQRVDEKDVKNKAKNIAKERGYPADMAERNVKFIMQVD</sequence>
<dbReference type="PANTHER" id="PTHR13847">
    <property type="entry name" value="SARCOSINE DEHYDROGENASE-RELATED"/>
    <property type="match status" value="1"/>
</dbReference>
<dbReference type="Pfam" id="PF01266">
    <property type="entry name" value="DAO"/>
    <property type="match status" value="1"/>
</dbReference>
<dbReference type="GO" id="GO:0016491">
    <property type="term" value="F:oxidoreductase activity"/>
    <property type="evidence" value="ECO:0007669"/>
    <property type="project" value="UniProtKB-KW"/>
</dbReference>
<dbReference type="Gene3D" id="3.50.50.60">
    <property type="entry name" value="FAD/NAD(P)-binding domain"/>
    <property type="match status" value="2"/>
</dbReference>
<keyword evidence="1" id="KW-0560">Oxidoreductase</keyword>
<organism evidence="3">
    <name type="scientific">uncultured Sulfurovum sp</name>
    <dbReference type="NCBI Taxonomy" id="269237"/>
    <lineage>
        <taxon>Bacteria</taxon>
        <taxon>Pseudomonadati</taxon>
        <taxon>Campylobacterota</taxon>
        <taxon>Epsilonproteobacteria</taxon>
        <taxon>Campylobacterales</taxon>
        <taxon>Sulfurovaceae</taxon>
        <taxon>Sulfurovum</taxon>
        <taxon>environmental samples</taxon>
    </lineage>
</organism>
<protein>
    <recommendedName>
        <fullName evidence="2">FAD dependent oxidoreductase domain-containing protein</fullName>
    </recommendedName>
</protein>
<evidence type="ECO:0000313" key="3">
    <source>
        <dbReference type="EMBL" id="CAA6810016.1"/>
    </source>
</evidence>
<evidence type="ECO:0000259" key="2">
    <source>
        <dbReference type="Pfam" id="PF01266"/>
    </source>
</evidence>
<dbReference type="SUPFAM" id="SSF51905">
    <property type="entry name" value="FAD/NAD(P)-binding domain"/>
    <property type="match status" value="1"/>
</dbReference>
<name>A0A6S6T502_9BACT</name>
<proteinExistence type="predicted"/>
<reference evidence="3" key="1">
    <citation type="submission" date="2020-01" db="EMBL/GenBank/DDBJ databases">
        <authorList>
            <person name="Meier V. D."/>
            <person name="Meier V D."/>
        </authorList>
    </citation>
    <scope>NUCLEOTIDE SEQUENCE</scope>
    <source>
        <strain evidence="3">HLG_WM_MAG_02</strain>
    </source>
</reference>
<dbReference type="AlphaFoldDB" id="A0A6S6T502"/>